<dbReference type="AlphaFoldDB" id="A0A0G4FC32"/>
<gene>
    <name evidence="3" type="ORF">Vbra_15013</name>
</gene>
<feature type="region of interest" description="Disordered" evidence="1">
    <location>
        <begin position="232"/>
        <end position="254"/>
    </location>
</feature>
<keyword evidence="2" id="KW-0472">Membrane</keyword>
<evidence type="ECO:0000313" key="4">
    <source>
        <dbReference type="Proteomes" id="UP000041254"/>
    </source>
</evidence>
<dbReference type="VEuPathDB" id="CryptoDB:Vbra_15013"/>
<proteinExistence type="predicted"/>
<evidence type="ECO:0000313" key="3">
    <source>
        <dbReference type="EMBL" id="CEM10757.1"/>
    </source>
</evidence>
<dbReference type="InParanoid" id="A0A0G4FC32"/>
<dbReference type="EMBL" id="CDMY01000405">
    <property type="protein sequence ID" value="CEM10757.1"/>
    <property type="molecule type" value="Genomic_DNA"/>
</dbReference>
<reference evidence="3 4" key="1">
    <citation type="submission" date="2014-11" db="EMBL/GenBank/DDBJ databases">
        <authorList>
            <person name="Zhu J."/>
            <person name="Qi W."/>
            <person name="Song R."/>
        </authorList>
    </citation>
    <scope>NUCLEOTIDE SEQUENCE [LARGE SCALE GENOMIC DNA]</scope>
</reference>
<evidence type="ECO:0000256" key="2">
    <source>
        <dbReference type="SAM" id="Phobius"/>
    </source>
</evidence>
<keyword evidence="2" id="KW-1133">Transmembrane helix</keyword>
<dbReference type="Proteomes" id="UP000041254">
    <property type="component" value="Unassembled WGS sequence"/>
</dbReference>
<organism evidence="3 4">
    <name type="scientific">Vitrella brassicaformis (strain CCMP3155)</name>
    <dbReference type="NCBI Taxonomy" id="1169540"/>
    <lineage>
        <taxon>Eukaryota</taxon>
        <taxon>Sar</taxon>
        <taxon>Alveolata</taxon>
        <taxon>Colpodellida</taxon>
        <taxon>Vitrellaceae</taxon>
        <taxon>Vitrella</taxon>
    </lineage>
</organism>
<keyword evidence="2" id="KW-0812">Transmembrane</keyword>
<keyword evidence="4" id="KW-1185">Reference proteome</keyword>
<accession>A0A0G4FC32</accession>
<sequence>MFCCCFPRKSSPAQASHDGAARWFGMAFMPMLMSMFGAAAGSKKKAAEDRAVKELAYSHLFGYENRRQRAHGLKAYLMGRMSPVGAFKVMEGMMPTVNINKWLLFSIHVTALIFGPEAIDDKAIEEQLTLLIAVFGHDLMRALTLVVQGALLFTPLDNVQEWPKGVMEMADMVAVWSRLCVGNVMTREEILNAFDALAMKEIIDDITGTTTVVQFIRECGVCVSNSEATTSEGTKAHVSRAESASAATEPDNGYERDGATYYDAIEG</sequence>
<feature type="transmembrane region" description="Helical" evidence="2">
    <location>
        <begin position="20"/>
        <end position="40"/>
    </location>
</feature>
<name>A0A0G4FC32_VITBC</name>
<protein>
    <submittedName>
        <fullName evidence="3">Uncharacterized protein</fullName>
    </submittedName>
</protein>
<evidence type="ECO:0000256" key="1">
    <source>
        <dbReference type="SAM" id="MobiDB-lite"/>
    </source>
</evidence>